<protein>
    <submittedName>
        <fullName evidence="2">Uncharacterized protein</fullName>
    </submittedName>
</protein>
<accession>A0ABY3R4Z0</accession>
<sequence>MNRGTELDQQKVVQLDRGLFFVSYKSAEDLAAPPRVMVSPAPGHERRIELVLHPDADEAVLWQPNSALVVRVEAPATLLVQVLPMRHGGSRAAAVRIEPITPGSPPTLSRTTMAFAPTAAAPASALTQDVGPGLRLLAHVAGLGDVMVGQNSWIAGPTAPSRVEGIMLDWPDIPAGLDIRYAVQFANPQAGNSKLVPLGTFAGTRGRALPITGIVLEMSGPSDLQFVAEAVFLSAPTLRATGRRVVLSGPTGREPLVGLRINVESVQPIEDAVPVQPEASKASRKEASSGRVRVFRSRPRQDVPAATGSARSTHP</sequence>
<proteinExistence type="predicted"/>
<evidence type="ECO:0000256" key="1">
    <source>
        <dbReference type="SAM" id="MobiDB-lite"/>
    </source>
</evidence>
<evidence type="ECO:0000313" key="2">
    <source>
        <dbReference type="EMBL" id="UFZ01807.1"/>
    </source>
</evidence>
<evidence type="ECO:0000313" key="3">
    <source>
        <dbReference type="Proteomes" id="UP001431010"/>
    </source>
</evidence>
<feature type="region of interest" description="Disordered" evidence="1">
    <location>
        <begin position="272"/>
        <end position="315"/>
    </location>
</feature>
<dbReference type="EMBL" id="CP088156">
    <property type="protein sequence ID" value="UFZ01807.1"/>
    <property type="molecule type" value="Genomic_DNA"/>
</dbReference>
<keyword evidence="3" id="KW-1185">Reference proteome</keyword>
<name>A0ABY3R4Z0_9BRAD</name>
<dbReference type="RefSeq" id="WP_231317600.1">
    <property type="nucleotide sequence ID" value="NZ_CP088156.1"/>
</dbReference>
<gene>
    <name evidence="2" type="ORF">LQG66_21080</name>
</gene>
<organism evidence="2 3">
    <name type="scientific">Bradyrhizobium ontarionense</name>
    <dbReference type="NCBI Taxonomy" id="2898149"/>
    <lineage>
        <taxon>Bacteria</taxon>
        <taxon>Pseudomonadati</taxon>
        <taxon>Pseudomonadota</taxon>
        <taxon>Alphaproteobacteria</taxon>
        <taxon>Hyphomicrobiales</taxon>
        <taxon>Nitrobacteraceae</taxon>
        <taxon>Bradyrhizobium</taxon>
    </lineage>
</organism>
<reference evidence="2" key="1">
    <citation type="journal article" date="2024" name="Antonie Van Leeuwenhoek">
        <title>Bradyrhizobium ontarionense sp. nov., a novel bacterial symbiont isolated from Aeschynomene indica (Indian jointvetch), harbours photosynthesis, nitrogen fixation and nitrous oxide (N2O) reductase genes.</title>
        <authorList>
            <person name="Bromfield E.S.P."/>
            <person name="Cloutier S."/>
        </authorList>
    </citation>
    <scope>NUCLEOTIDE SEQUENCE</scope>
    <source>
        <strain evidence="2">A19</strain>
    </source>
</reference>
<dbReference type="Proteomes" id="UP001431010">
    <property type="component" value="Chromosome"/>
</dbReference>